<dbReference type="Proteomes" id="UP000198816">
    <property type="component" value="Unassembled WGS sequence"/>
</dbReference>
<dbReference type="EMBL" id="FNNZ01000012">
    <property type="protein sequence ID" value="SDX02168.1"/>
    <property type="molecule type" value="Genomic_DNA"/>
</dbReference>
<keyword evidence="2" id="KW-1133">Transmembrane helix</keyword>
<feature type="region of interest" description="Disordered" evidence="1">
    <location>
        <begin position="84"/>
        <end position="107"/>
    </location>
</feature>
<dbReference type="InterPro" id="IPR005498">
    <property type="entry name" value="T4SS_VirB10/TraB/TrbI"/>
</dbReference>
<dbReference type="Pfam" id="PF03743">
    <property type="entry name" value="TrbI"/>
    <property type="match status" value="1"/>
</dbReference>
<dbReference type="AlphaFoldDB" id="A0A1H2YBH1"/>
<keyword evidence="4" id="KW-1185">Reference proteome</keyword>
<feature type="transmembrane region" description="Helical" evidence="2">
    <location>
        <begin position="20"/>
        <end position="40"/>
    </location>
</feature>
<dbReference type="RefSeq" id="WP_093033099.1">
    <property type="nucleotide sequence ID" value="NZ_FNNZ01000012.1"/>
</dbReference>
<evidence type="ECO:0000256" key="1">
    <source>
        <dbReference type="SAM" id="MobiDB-lite"/>
    </source>
</evidence>
<evidence type="ECO:0000313" key="4">
    <source>
        <dbReference type="Proteomes" id="UP000198816"/>
    </source>
</evidence>
<sequence>MRLHRHWESLSPNAKRVAALGGGVFVVSVLTAGSFLFAPAQTPGLHAPSPRDTLVRNILTDADPRQLGIEALVNRLERMEKRMSEVQRNLERGATAAPSTPALGTAQREQDLGNARELEVLRGEIDQLREALAAQARQAANPPGLPQQEPLDDADPAAPTGTAAEPHRPAPMETLFGPPTTPPAMPGAAPSSAVPAQAQGRTLQIRTVAAPASTAPAATPSPGTPEPGSVYIPAGAILKGVLLNGIDMPTGQNARKDPVPALIRVKHQAILPNRVRADLRECFLLVGGFGDLASERAYLRGETFSCIRNDGGVIEIPIDGYAVGEDGKVGVRGRVVSKQGVLLAKALQAGFLQSFSQIFNRMPTIPVNTGTGTDLQFQSMLTPQALSAASAQGVGGAMDRLANYYLDMAEQLLPVIEVDAGRGAEFILNRGVSMKLADVVE</sequence>
<protein>
    <submittedName>
        <fullName evidence="3">Conjugal transfer pilus assembly protein TraB</fullName>
    </submittedName>
</protein>
<accession>A0A1H2YBH1</accession>
<feature type="region of interest" description="Disordered" evidence="1">
    <location>
        <begin position="134"/>
        <end position="200"/>
    </location>
</feature>
<keyword evidence="2" id="KW-0812">Transmembrane</keyword>
<evidence type="ECO:0000256" key="2">
    <source>
        <dbReference type="SAM" id="Phobius"/>
    </source>
</evidence>
<dbReference type="STRING" id="1058.SAMN05421783_112119"/>
<dbReference type="OrthoDB" id="15544at2"/>
<dbReference type="CDD" id="cd16430">
    <property type="entry name" value="TraB"/>
    <property type="match status" value="1"/>
</dbReference>
<name>A0A1H2YBH1_THIRO</name>
<keyword evidence="2" id="KW-0472">Membrane</keyword>
<reference evidence="4" key="1">
    <citation type="submission" date="2016-10" db="EMBL/GenBank/DDBJ databases">
        <authorList>
            <person name="Varghese N."/>
            <person name="Submissions S."/>
        </authorList>
    </citation>
    <scope>NUCLEOTIDE SEQUENCE [LARGE SCALE GENOMIC DNA]</scope>
    <source>
        <strain evidence="4">DSM 217</strain>
    </source>
</reference>
<gene>
    <name evidence="3" type="ORF">SAMN05421783_112119</name>
</gene>
<organism evidence="3 4">
    <name type="scientific">Thiocapsa roseopersicina</name>
    <dbReference type="NCBI Taxonomy" id="1058"/>
    <lineage>
        <taxon>Bacteria</taxon>
        <taxon>Pseudomonadati</taxon>
        <taxon>Pseudomonadota</taxon>
        <taxon>Gammaproteobacteria</taxon>
        <taxon>Chromatiales</taxon>
        <taxon>Chromatiaceae</taxon>
        <taxon>Thiocapsa</taxon>
    </lineage>
</organism>
<evidence type="ECO:0000313" key="3">
    <source>
        <dbReference type="EMBL" id="SDX02168.1"/>
    </source>
</evidence>
<feature type="compositionally biased region" description="Low complexity" evidence="1">
    <location>
        <begin position="186"/>
        <end position="199"/>
    </location>
</feature>
<proteinExistence type="predicted"/>